<evidence type="ECO:0000313" key="2">
    <source>
        <dbReference type="EMBL" id="TQV88258.1"/>
    </source>
</evidence>
<sequence length="332" mass="36737">MLILRRLILVFLGGILLPGCTSLGSHILSNPNNYLSEAELIDASPTDLGFENRKFCDLNGEKCIPYLFASAYSAEKFSKDQTVYYNLHTQSGDVESSISHRMTPDTFGRAKGTAILLHGYGGSKEAMMVTAFYFRALGMKTILPDLFGHGASDEEFKFATKEHKSFSALINNLKSNQQIEAPIIVVGHSMGALAAINLLQESQDVQGAILLAPMLRFDKASEKYLPYKLPTISQFISQRMLNDIVESAMNDAGVTLSDTDIIHKIKNSKKPLLVVTSDKDSVSPSNYFSSLSGDNVQLIEFNGRNHPSLIAFSTEDTKVIESWLYEMIFLQQ</sequence>
<evidence type="ECO:0000259" key="1">
    <source>
        <dbReference type="Pfam" id="PF12146"/>
    </source>
</evidence>
<feature type="domain" description="Serine aminopeptidase S33" evidence="1">
    <location>
        <begin position="109"/>
        <end position="235"/>
    </location>
</feature>
<dbReference type="PANTHER" id="PTHR11614">
    <property type="entry name" value="PHOSPHOLIPASE-RELATED"/>
    <property type="match status" value="1"/>
</dbReference>
<organism evidence="2 3">
    <name type="scientific">Aliikangiella coralliicola</name>
    <dbReference type="NCBI Taxonomy" id="2592383"/>
    <lineage>
        <taxon>Bacteria</taxon>
        <taxon>Pseudomonadati</taxon>
        <taxon>Pseudomonadota</taxon>
        <taxon>Gammaproteobacteria</taxon>
        <taxon>Oceanospirillales</taxon>
        <taxon>Pleioneaceae</taxon>
        <taxon>Aliikangiella</taxon>
    </lineage>
</organism>
<proteinExistence type="predicted"/>
<dbReference type="Proteomes" id="UP000315439">
    <property type="component" value="Unassembled WGS sequence"/>
</dbReference>
<name>A0A545UFL0_9GAMM</name>
<dbReference type="AlphaFoldDB" id="A0A545UFL0"/>
<evidence type="ECO:0000313" key="3">
    <source>
        <dbReference type="Proteomes" id="UP000315439"/>
    </source>
</evidence>
<dbReference type="OrthoDB" id="2086224at2"/>
<dbReference type="EMBL" id="VIKS01000004">
    <property type="protein sequence ID" value="TQV88258.1"/>
    <property type="molecule type" value="Genomic_DNA"/>
</dbReference>
<gene>
    <name evidence="2" type="ORF">FLL46_06950</name>
</gene>
<reference evidence="2 3" key="1">
    <citation type="submission" date="2019-07" db="EMBL/GenBank/DDBJ databases">
        <title>Draft genome for Aliikangiella sp. M105.</title>
        <authorList>
            <person name="Wang G."/>
        </authorList>
    </citation>
    <scope>NUCLEOTIDE SEQUENCE [LARGE SCALE GENOMIC DNA]</scope>
    <source>
        <strain evidence="2 3">M105</strain>
    </source>
</reference>
<dbReference type="SUPFAM" id="SSF53474">
    <property type="entry name" value="alpha/beta-Hydrolases"/>
    <property type="match status" value="1"/>
</dbReference>
<dbReference type="InterPro" id="IPR029058">
    <property type="entry name" value="AB_hydrolase_fold"/>
</dbReference>
<dbReference type="InterPro" id="IPR051044">
    <property type="entry name" value="MAG_DAG_Lipase"/>
</dbReference>
<keyword evidence="3" id="KW-1185">Reference proteome</keyword>
<dbReference type="InterPro" id="IPR022742">
    <property type="entry name" value="Hydrolase_4"/>
</dbReference>
<protein>
    <submittedName>
        <fullName evidence="2">Lysophospholipase</fullName>
    </submittedName>
</protein>
<comment type="caution">
    <text evidence="2">The sequence shown here is derived from an EMBL/GenBank/DDBJ whole genome shotgun (WGS) entry which is preliminary data.</text>
</comment>
<dbReference type="Gene3D" id="3.40.50.1820">
    <property type="entry name" value="alpha/beta hydrolase"/>
    <property type="match status" value="1"/>
</dbReference>
<accession>A0A545UFL0</accession>
<dbReference type="Pfam" id="PF12146">
    <property type="entry name" value="Hydrolase_4"/>
    <property type="match status" value="1"/>
</dbReference>